<protein>
    <submittedName>
        <fullName evidence="1">4550_t:CDS:1</fullName>
    </submittedName>
</protein>
<dbReference type="Proteomes" id="UP000789702">
    <property type="component" value="Unassembled WGS sequence"/>
</dbReference>
<name>A0ACA9JXX9_9GLOM</name>
<sequence>MNLPGSWLLSGEMYKHSSRIHKDNTLSKEQKAAILKKEPRNSNIKYSLPTIGKRMWKLLSPQSRELDKFMTKILYRTSAVLRSLDNILRALYQSTVTIWHCKWQQVLKTISPNYQNLLDINKVFGEDLKDLVERESATNKFINEAFRNKAHASNRSNTSNFKRPTTFYSIYNKNNIS</sequence>
<reference evidence="1" key="1">
    <citation type="submission" date="2021-06" db="EMBL/GenBank/DDBJ databases">
        <authorList>
            <person name="Kallberg Y."/>
            <person name="Tangrot J."/>
            <person name="Rosling A."/>
        </authorList>
    </citation>
    <scope>NUCLEOTIDE SEQUENCE</scope>
    <source>
        <strain evidence="1">IL203A</strain>
    </source>
</reference>
<accession>A0ACA9JXX9</accession>
<proteinExistence type="predicted"/>
<evidence type="ECO:0000313" key="1">
    <source>
        <dbReference type="EMBL" id="CAG8441997.1"/>
    </source>
</evidence>
<evidence type="ECO:0000313" key="2">
    <source>
        <dbReference type="Proteomes" id="UP000789702"/>
    </source>
</evidence>
<comment type="caution">
    <text evidence="1">The sequence shown here is derived from an EMBL/GenBank/DDBJ whole genome shotgun (WGS) entry which is preliminary data.</text>
</comment>
<keyword evidence="2" id="KW-1185">Reference proteome</keyword>
<dbReference type="EMBL" id="CAJVPU010000147">
    <property type="protein sequence ID" value="CAG8441997.1"/>
    <property type="molecule type" value="Genomic_DNA"/>
</dbReference>
<gene>
    <name evidence="1" type="ORF">DHETER_LOCUS324</name>
</gene>
<organism evidence="1 2">
    <name type="scientific">Dentiscutata heterogama</name>
    <dbReference type="NCBI Taxonomy" id="1316150"/>
    <lineage>
        <taxon>Eukaryota</taxon>
        <taxon>Fungi</taxon>
        <taxon>Fungi incertae sedis</taxon>
        <taxon>Mucoromycota</taxon>
        <taxon>Glomeromycotina</taxon>
        <taxon>Glomeromycetes</taxon>
        <taxon>Diversisporales</taxon>
        <taxon>Gigasporaceae</taxon>
        <taxon>Dentiscutata</taxon>
    </lineage>
</organism>